<dbReference type="PANTHER" id="PTHR32154">
    <property type="entry name" value="PYRUVATE-FLAVODOXIN OXIDOREDUCTASE-RELATED"/>
    <property type="match status" value="1"/>
</dbReference>
<dbReference type="GO" id="GO:0006979">
    <property type="term" value="P:response to oxidative stress"/>
    <property type="evidence" value="ECO:0007669"/>
    <property type="project" value="TreeGrafter"/>
</dbReference>
<dbReference type="Pfam" id="PF01855">
    <property type="entry name" value="POR_N"/>
    <property type="match status" value="1"/>
</dbReference>
<dbReference type="InterPro" id="IPR050722">
    <property type="entry name" value="Pyruvate:ferred/Flavod_OxRd"/>
</dbReference>
<evidence type="ECO:0000313" key="4">
    <source>
        <dbReference type="EMBL" id="SFJ75000.1"/>
    </source>
</evidence>
<dbReference type="InterPro" id="IPR002880">
    <property type="entry name" value="Pyrv_Fd/Flavodoxin_OxRdtase_N"/>
</dbReference>
<sequence length="583" mass="62464">MVEIHVAESPRSWETKEIFVHEELHLIMGGEAGQGLDTVSGLLGTAVVRSGRHLLVAQHVMSRVRGGHNNFRVRIGSRPVQGPPDTFHLLAAMSRESVELHRDKLKSPGVILADAAWELPDTPGLVAIPFAELAARPVFRSVALLGVLGAMFGLEASLFEEQLLEQFKAKGDEIVSSNLRVLNAAMKWAADNAPRLPLPPAESPGGLLTMDGNQAIVLGALAAGVRFCGYYPMSPATSIAEGLVHAAVEMGVVVEQAEDEIAAANMALGASYAGARSIVPTSGGGFALMTEAVSLAGVSETPVVFVVVQRPGPATGLATRTEQADLDLVLYAGHGEFPRAILAPATLQDCFYLTHKAFDLAEKSQGPVFVLSDQYLASAARSVAPFDLDGLAPITNPDLGDTDPGNYRRYNWDEPISARRIPGHGESLVLADSHEHDEVGHIIEDGGIRVRMQDKRQAKMATLLAEALPPEFSGDEESDLLLVGWGSSCEVLREVTAQLRDDGIRAACLCFTQVWPLLPDTFMPRLEAAGTVVAVEGNSTAQFAGLLRKTTGFHIQDTVLRYDGRTLTTGFVMERLRPILEAL</sequence>
<dbReference type="AlphaFoldDB" id="A0A1I3TWF7"/>
<dbReference type="InterPro" id="IPR022367">
    <property type="entry name" value="2-oxoacid/accept_OxRdtase_asu"/>
</dbReference>
<organism evidence="4 5">
    <name type="scientific">Desulfomicrobium apsheronum</name>
    <dbReference type="NCBI Taxonomy" id="52560"/>
    <lineage>
        <taxon>Bacteria</taxon>
        <taxon>Pseudomonadati</taxon>
        <taxon>Thermodesulfobacteriota</taxon>
        <taxon>Desulfovibrionia</taxon>
        <taxon>Desulfovibrionales</taxon>
        <taxon>Desulfomicrobiaceae</taxon>
        <taxon>Desulfomicrobium</taxon>
    </lineage>
</organism>
<dbReference type="CDD" id="cd07034">
    <property type="entry name" value="TPP_PYR_PFOR_IOR-alpha_like"/>
    <property type="match status" value="1"/>
</dbReference>
<dbReference type="Gene3D" id="3.40.920.10">
    <property type="entry name" value="Pyruvate-ferredoxin oxidoreductase, PFOR, domain III"/>
    <property type="match status" value="1"/>
</dbReference>
<dbReference type="PANTHER" id="PTHR32154:SF20">
    <property type="entry name" value="2-OXOGLUTARATE OXIDOREDUCTASE SUBUNIT KORA"/>
    <property type="match status" value="1"/>
</dbReference>
<dbReference type="Pfam" id="PF01558">
    <property type="entry name" value="POR"/>
    <property type="match status" value="1"/>
</dbReference>
<dbReference type="Gene3D" id="3.40.50.920">
    <property type="match status" value="1"/>
</dbReference>
<dbReference type="NCBIfam" id="TIGR03710">
    <property type="entry name" value="OAFO_sf"/>
    <property type="match status" value="1"/>
</dbReference>
<dbReference type="EMBL" id="FORX01000006">
    <property type="protein sequence ID" value="SFJ75000.1"/>
    <property type="molecule type" value="Genomic_DNA"/>
</dbReference>
<reference evidence="5" key="1">
    <citation type="submission" date="2016-10" db="EMBL/GenBank/DDBJ databases">
        <authorList>
            <person name="Varghese N."/>
            <person name="Submissions S."/>
        </authorList>
    </citation>
    <scope>NUCLEOTIDE SEQUENCE [LARGE SCALE GENOMIC DNA]</scope>
    <source>
        <strain evidence="5">DSM 5918</strain>
    </source>
</reference>
<feature type="domain" description="Pyruvate flavodoxin/ferredoxin oxidoreductase pyrimidine binding" evidence="3">
    <location>
        <begin position="219"/>
        <end position="444"/>
    </location>
</feature>
<dbReference type="STRING" id="52560.SAMN04488082_106130"/>
<dbReference type="InterPro" id="IPR019752">
    <property type="entry name" value="Pyrv/ketoisovalerate_OxRed_cat"/>
</dbReference>
<gene>
    <name evidence="4" type="ORF">SAMN04488082_106130</name>
</gene>
<accession>A0A1I3TWF7</accession>
<dbReference type="InterPro" id="IPR029061">
    <property type="entry name" value="THDP-binding"/>
</dbReference>
<dbReference type="Gene3D" id="3.40.50.970">
    <property type="match status" value="1"/>
</dbReference>
<dbReference type="SUPFAM" id="SSF52922">
    <property type="entry name" value="TK C-terminal domain-like"/>
    <property type="match status" value="1"/>
</dbReference>
<evidence type="ECO:0000256" key="1">
    <source>
        <dbReference type="ARBA" id="ARBA00023002"/>
    </source>
</evidence>
<dbReference type="Proteomes" id="UP000198635">
    <property type="component" value="Unassembled WGS sequence"/>
</dbReference>
<dbReference type="SUPFAM" id="SSF52518">
    <property type="entry name" value="Thiamin diphosphate-binding fold (THDP-binding)"/>
    <property type="match status" value="1"/>
</dbReference>
<dbReference type="OrthoDB" id="9794954at2"/>
<evidence type="ECO:0000259" key="3">
    <source>
        <dbReference type="Pfam" id="PF01855"/>
    </source>
</evidence>
<dbReference type="SUPFAM" id="SSF53323">
    <property type="entry name" value="Pyruvate-ferredoxin oxidoreductase, PFOR, domain III"/>
    <property type="match status" value="1"/>
</dbReference>
<feature type="domain" description="Pyruvate/ketoisovalerate oxidoreductase catalytic" evidence="2">
    <location>
        <begin position="32"/>
        <end position="186"/>
    </location>
</feature>
<proteinExistence type="predicted"/>
<keyword evidence="1" id="KW-0560">Oxidoreductase</keyword>
<dbReference type="GO" id="GO:0016903">
    <property type="term" value="F:oxidoreductase activity, acting on the aldehyde or oxo group of donors"/>
    <property type="evidence" value="ECO:0007669"/>
    <property type="project" value="InterPro"/>
</dbReference>
<evidence type="ECO:0000313" key="5">
    <source>
        <dbReference type="Proteomes" id="UP000198635"/>
    </source>
</evidence>
<dbReference type="InterPro" id="IPR002869">
    <property type="entry name" value="Pyrv_flavodox_OxRed_cen"/>
</dbReference>
<protein>
    <submittedName>
        <fullName evidence="4">2-oxoglutarate ferredoxin oxidoreductase subunit alpha</fullName>
    </submittedName>
</protein>
<evidence type="ECO:0000259" key="2">
    <source>
        <dbReference type="Pfam" id="PF01558"/>
    </source>
</evidence>
<name>A0A1I3TWF7_9BACT</name>
<keyword evidence="5" id="KW-1185">Reference proteome</keyword>
<dbReference type="FunFam" id="3.40.50.970:FF:000022">
    <property type="entry name" value="2-oxoglutarate ferredoxin oxidoreductase alpha subunit"/>
    <property type="match status" value="1"/>
</dbReference>
<dbReference type="InterPro" id="IPR009014">
    <property type="entry name" value="Transketo_C/PFOR_II"/>
</dbReference>